<feature type="domain" description="PAC" evidence="9">
    <location>
        <begin position="104"/>
        <end position="154"/>
    </location>
</feature>
<evidence type="ECO:0000259" key="7">
    <source>
        <dbReference type="PROSITE" id="PS50109"/>
    </source>
</evidence>
<dbReference type="GO" id="GO:0016301">
    <property type="term" value="F:kinase activity"/>
    <property type="evidence" value="ECO:0007669"/>
    <property type="project" value="UniProtKB-KW"/>
</dbReference>
<dbReference type="InterPro" id="IPR005467">
    <property type="entry name" value="His_kinase_dom"/>
</dbReference>
<dbReference type="InterPro" id="IPR036890">
    <property type="entry name" value="HATPase_C_sf"/>
</dbReference>
<keyword evidence="3" id="KW-0547">Nucleotide-binding</keyword>
<keyword evidence="4 10" id="KW-0418">Kinase</keyword>
<dbReference type="GO" id="GO:0000160">
    <property type="term" value="P:phosphorelay signal transduction system"/>
    <property type="evidence" value="ECO:0007669"/>
    <property type="project" value="UniProtKB-KW"/>
</dbReference>
<keyword evidence="5" id="KW-0067">ATP-binding</keyword>
<evidence type="ECO:0000256" key="6">
    <source>
        <dbReference type="ARBA" id="ARBA00023012"/>
    </source>
</evidence>
<dbReference type="NCBIfam" id="TIGR00229">
    <property type="entry name" value="sensory_box"/>
    <property type="match status" value="2"/>
</dbReference>
<dbReference type="SUPFAM" id="SSF55874">
    <property type="entry name" value="ATPase domain of HSP90 chaperone/DNA topoisomerase II/histidine kinase"/>
    <property type="match status" value="1"/>
</dbReference>
<proteinExistence type="predicted"/>
<feature type="domain" description="PAC" evidence="9">
    <location>
        <begin position="225"/>
        <end position="275"/>
    </location>
</feature>
<dbReference type="Gene3D" id="3.30.450.20">
    <property type="entry name" value="PAS domain"/>
    <property type="match status" value="2"/>
</dbReference>
<evidence type="ECO:0000256" key="5">
    <source>
        <dbReference type="ARBA" id="ARBA00022840"/>
    </source>
</evidence>
<evidence type="ECO:0000256" key="4">
    <source>
        <dbReference type="ARBA" id="ARBA00022777"/>
    </source>
</evidence>
<dbReference type="SMART" id="SM00091">
    <property type="entry name" value="PAS"/>
    <property type="match status" value="2"/>
</dbReference>
<accession>A0A1I0DGD4</accession>
<dbReference type="Pfam" id="PF07568">
    <property type="entry name" value="HisKA_2"/>
    <property type="match status" value="1"/>
</dbReference>
<dbReference type="InterPro" id="IPR000700">
    <property type="entry name" value="PAS-assoc_C"/>
</dbReference>
<dbReference type="GO" id="GO:0006355">
    <property type="term" value="P:regulation of DNA-templated transcription"/>
    <property type="evidence" value="ECO:0007669"/>
    <property type="project" value="InterPro"/>
</dbReference>
<evidence type="ECO:0000259" key="8">
    <source>
        <dbReference type="PROSITE" id="PS50112"/>
    </source>
</evidence>
<dbReference type="InterPro" id="IPR013767">
    <property type="entry name" value="PAS_fold"/>
</dbReference>
<sequence length="483" mass="54140">MQFFIEMIGMQGDVMSAVTRFSDANNTADMMRLAVEASPNGMVMTNQEGHIIMVNSATEKLFGYSREELIGHPIEKLIPQRFRQHHPEYREVYIKELKSRPMGHGSDLYGLRKDGREFPVEVGLNPVKTEQGVLVLAAIVDLTDRKQAEEMIHLAVEASPNGMIMTNQTGIIVMVNSATESLFGYCREELIGQSIEILIPEPHRSIHPQLRTKFMEQPTTRAMGHGRDLFGLHKNGREFPVEVGLNPIKSLRGIMVLASVIDITERKHQEQQLKAALKEKDLLLAEIHHRVKNNLQIIDSLLGMQSDMVIDNSVISVLRESQNRVKSMALIHQILYESSDFSRVDFASVIVSLMNTLSYSYALDTAKFQVNVNTDPVYLSIDVSIPLGLIINELCSNAMKYAFPGRESGNIDVSLKYLDSCRLQLRVADDGVGIPEEFDIDQASTLGLQLVQLLSEQISAELIIQRKNPTSFSLILPYSTDTS</sequence>
<dbReference type="Pfam" id="PF02518">
    <property type="entry name" value="HATPase_c"/>
    <property type="match status" value="1"/>
</dbReference>
<dbReference type="Gene3D" id="3.30.565.10">
    <property type="entry name" value="Histidine kinase-like ATPase, C-terminal domain"/>
    <property type="match status" value="1"/>
</dbReference>
<dbReference type="InterPro" id="IPR011495">
    <property type="entry name" value="Sig_transdc_His_kin_sub2_dim/P"/>
</dbReference>
<dbReference type="PROSITE" id="PS50113">
    <property type="entry name" value="PAC"/>
    <property type="match status" value="2"/>
</dbReference>
<dbReference type="SMART" id="SM00086">
    <property type="entry name" value="PAC"/>
    <property type="match status" value="2"/>
</dbReference>
<dbReference type="Pfam" id="PF00989">
    <property type="entry name" value="PAS"/>
    <property type="match status" value="1"/>
</dbReference>
<dbReference type="SUPFAM" id="SSF55785">
    <property type="entry name" value="PYP-like sensor domain (PAS domain)"/>
    <property type="match status" value="2"/>
</dbReference>
<dbReference type="GO" id="GO:0005524">
    <property type="term" value="F:ATP binding"/>
    <property type="evidence" value="ECO:0007669"/>
    <property type="project" value="UniProtKB-KW"/>
</dbReference>
<dbReference type="Proteomes" id="UP000199345">
    <property type="component" value="Unassembled WGS sequence"/>
</dbReference>
<dbReference type="CDD" id="cd00130">
    <property type="entry name" value="PAS"/>
    <property type="match status" value="2"/>
</dbReference>
<dbReference type="EMBL" id="FOIA01000020">
    <property type="protein sequence ID" value="SET31418.1"/>
    <property type="molecule type" value="Genomic_DNA"/>
</dbReference>
<feature type="domain" description="PAS" evidence="8">
    <location>
        <begin position="148"/>
        <end position="217"/>
    </location>
</feature>
<dbReference type="PROSITE" id="PS50112">
    <property type="entry name" value="PAS"/>
    <property type="match status" value="2"/>
</dbReference>
<protein>
    <submittedName>
        <fullName evidence="10">PAS/PAC sensor signal transduction histidine kinase</fullName>
    </submittedName>
</protein>
<reference evidence="11" key="1">
    <citation type="submission" date="2016-10" db="EMBL/GenBank/DDBJ databases">
        <authorList>
            <person name="Varghese N."/>
            <person name="Submissions S."/>
        </authorList>
    </citation>
    <scope>NUCLEOTIDE SEQUENCE [LARGE SCALE GENOMIC DNA]</scope>
    <source>
        <strain evidence="11">Nm71</strain>
    </source>
</reference>
<evidence type="ECO:0000313" key="11">
    <source>
        <dbReference type="Proteomes" id="UP000199345"/>
    </source>
</evidence>
<dbReference type="PANTHER" id="PTHR43065:SF23">
    <property type="entry name" value="SENSOR HISTIDINE KINASE PDTAS"/>
    <property type="match status" value="1"/>
</dbReference>
<dbReference type="RefSeq" id="WP_256207549.1">
    <property type="nucleotide sequence ID" value="NZ_FOIA01000020.1"/>
</dbReference>
<dbReference type="InterPro" id="IPR003594">
    <property type="entry name" value="HATPase_dom"/>
</dbReference>
<evidence type="ECO:0000259" key="9">
    <source>
        <dbReference type="PROSITE" id="PS50113"/>
    </source>
</evidence>
<dbReference type="PANTHER" id="PTHR43065">
    <property type="entry name" value="SENSOR HISTIDINE KINASE"/>
    <property type="match status" value="1"/>
</dbReference>
<dbReference type="InterPro" id="IPR000014">
    <property type="entry name" value="PAS"/>
</dbReference>
<dbReference type="SMART" id="SM00387">
    <property type="entry name" value="HATPase_c"/>
    <property type="match status" value="1"/>
</dbReference>
<evidence type="ECO:0000256" key="2">
    <source>
        <dbReference type="ARBA" id="ARBA00022679"/>
    </source>
</evidence>
<feature type="domain" description="Histidine kinase" evidence="7">
    <location>
        <begin position="286"/>
        <end position="480"/>
    </location>
</feature>
<keyword evidence="2" id="KW-0808">Transferase</keyword>
<organism evidence="10 11">
    <name type="scientific">Nitrosomonas marina</name>
    <dbReference type="NCBI Taxonomy" id="917"/>
    <lineage>
        <taxon>Bacteria</taxon>
        <taxon>Pseudomonadati</taxon>
        <taxon>Pseudomonadota</taxon>
        <taxon>Betaproteobacteria</taxon>
        <taxon>Nitrosomonadales</taxon>
        <taxon>Nitrosomonadaceae</taxon>
        <taxon>Nitrosomonas</taxon>
    </lineage>
</organism>
<keyword evidence="1" id="KW-0597">Phosphoprotein</keyword>
<evidence type="ECO:0000256" key="1">
    <source>
        <dbReference type="ARBA" id="ARBA00022553"/>
    </source>
</evidence>
<keyword evidence="6" id="KW-0902">Two-component regulatory system</keyword>
<evidence type="ECO:0000313" key="10">
    <source>
        <dbReference type="EMBL" id="SET31418.1"/>
    </source>
</evidence>
<dbReference type="AlphaFoldDB" id="A0A1I0DGD4"/>
<evidence type="ECO:0000256" key="3">
    <source>
        <dbReference type="ARBA" id="ARBA00022741"/>
    </source>
</evidence>
<dbReference type="InterPro" id="IPR035965">
    <property type="entry name" value="PAS-like_dom_sf"/>
</dbReference>
<keyword evidence="11" id="KW-1185">Reference proteome</keyword>
<feature type="domain" description="PAS" evidence="8">
    <location>
        <begin position="27"/>
        <end position="98"/>
    </location>
</feature>
<name>A0A1I0DGD4_9PROT</name>
<gene>
    <name evidence="10" type="ORF">SAMN05216326_1207</name>
</gene>
<dbReference type="PROSITE" id="PS50109">
    <property type="entry name" value="HIS_KIN"/>
    <property type="match status" value="1"/>
</dbReference>
<dbReference type="InterPro" id="IPR001610">
    <property type="entry name" value="PAC"/>
</dbReference>
<dbReference type="Pfam" id="PF13426">
    <property type="entry name" value="PAS_9"/>
    <property type="match status" value="1"/>
</dbReference>